<evidence type="ECO:0000313" key="2">
    <source>
        <dbReference type="Proteomes" id="UP000447434"/>
    </source>
</evidence>
<gene>
    <name evidence="1" type="ORF">Lalb_Chr18g0054551</name>
</gene>
<name>A0A6A4NZC9_LUPAL</name>
<keyword evidence="2" id="KW-1185">Reference proteome</keyword>
<dbReference type="AlphaFoldDB" id="A0A6A4NZC9"/>
<dbReference type="EMBL" id="WOCE01000018">
    <property type="protein sequence ID" value="KAE9594510.1"/>
    <property type="molecule type" value="Genomic_DNA"/>
</dbReference>
<reference evidence="2" key="1">
    <citation type="journal article" date="2020" name="Nat. Commun.">
        <title>Genome sequence of the cluster root forming white lupin.</title>
        <authorList>
            <person name="Hufnagel B."/>
            <person name="Marques A."/>
            <person name="Soriano A."/>
            <person name="Marques L."/>
            <person name="Divol F."/>
            <person name="Doumas P."/>
            <person name="Sallet E."/>
            <person name="Mancinotti D."/>
            <person name="Carrere S."/>
            <person name="Marande W."/>
            <person name="Arribat S."/>
            <person name="Keller J."/>
            <person name="Huneau C."/>
            <person name="Blein T."/>
            <person name="Aime D."/>
            <person name="Laguerre M."/>
            <person name="Taylor J."/>
            <person name="Schubert V."/>
            <person name="Nelson M."/>
            <person name="Geu-Flores F."/>
            <person name="Crespi M."/>
            <person name="Gallardo-Guerrero K."/>
            <person name="Delaux P.-M."/>
            <person name="Salse J."/>
            <person name="Berges H."/>
            <person name="Guyot R."/>
            <person name="Gouzy J."/>
            <person name="Peret B."/>
        </authorList>
    </citation>
    <scope>NUCLEOTIDE SEQUENCE [LARGE SCALE GENOMIC DNA]</scope>
    <source>
        <strain evidence="2">cv. Amiga</strain>
    </source>
</reference>
<dbReference type="Proteomes" id="UP000447434">
    <property type="component" value="Chromosome 18"/>
</dbReference>
<sequence length="76" mass="8661">MLSTVFLSLGYKQSYHDCSLFTKQSNHKFTSLLVVCVDDLVLALNAPSEIHFSSTIWTTNLRSRTLVYSNTFLDLK</sequence>
<proteinExistence type="predicted"/>
<protein>
    <submittedName>
        <fullName evidence="1">Uncharacterized protein</fullName>
    </submittedName>
</protein>
<evidence type="ECO:0000313" key="1">
    <source>
        <dbReference type="EMBL" id="KAE9594510.1"/>
    </source>
</evidence>
<comment type="caution">
    <text evidence="1">The sequence shown here is derived from an EMBL/GenBank/DDBJ whole genome shotgun (WGS) entry which is preliminary data.</text>
</comment>
<organism evidence="1 2">
    <name type="scientific">Lupinus albus</name>
    <name type="common">White lupine</name>
    <name type="synonym">Lupinus termis</name>
    <dbReference type="NCBI Taxonomy" id="3870"/>
    <lineage>
        <taxon>Eukaryota</taxon>
        <taxon>Viridiplantae</taxon>
        <taxon>Streptophyta</taxon>
        <taxon>Embryophyta</taxon>
        <taxon>Tracheophyta</taxon>
        <taxon>Spermatophyta</taxon>
        <taxon>Magnoliopsida</taxon>
        <taxon>eudicotyledons</taxon>
        <taxon>Gunneridae</taxon>
        <taxon>Pentapetalae</taxon>
        <taxon>rosids</taxon>
        <taxon>fabids</taxon>
        <taxon>Fabales</taxon>
        <taxon>Fabaceae</taxon>
        <taxon>Papilionoideae</taxon>
        <taxon>50 kb inversion clade</taxon>
        <taxon>genistoids sensu lato</taxon>
        <taxon>core genistoids</taxon>
        <taxon>Genisteae</taxon>
        <taxon>Lupinus</taxon>
    </lineage>
</organism>
<accession>A0A6A4NZC9</accession>